<keyword evidence="2" id="KW-1185">Reference proteome</keyword>
<reference evidence="2" key="1">
    <citation type="submission" date="2016-10" db="EMBL/GenBank/DDBJ databases">
        <authorList>
            <person name="Varghese N."/>
            <person name="Submissions S."/>
        </authorList>
    </citation>
    <scope>NUCLEOTIDE SEQUENCE [LARGE SCALE GENOMIC DNA]</scope>
    <source>
        <strain evidence="2">CGMCC 4.3510</strain>
    </source>
</reference>
<gene>
    <name evidence="1" type="ORF">SAMN05216251_108202</name>
</gene>
<evidence type="ECO:0000313" key="1">
    <source>
        <dbReference type="EMBL" id="SFF11162.1"/>
    </source>
</evidence>
<dbReference type="STRING" id="380248.SAMN05216251_108202"/>
<dbReference type="EMBL" id="FONG01000008">
    <property type="protein sequence ID" value="SFF11162.1"/>
    <property type="molecule type" value="Genomic_DNA"/>
</dbReference>
<name>A0A1I2G0W0_9ACTN</name>
<dbReference type="AlphaFoldDB" id="A0A1I2G0W0"/>
<evidence type="ECO:0000313" key="2">
    <source>
        <dbReference type="Proteomes" id="UP000199323"/>
    </source>
</evidence>
<dbReference type="OrthoDB" id="3214245at2"/>
<dbReference type="RefSeq" id="WP_093714177.1">
    <property type="nucleotide sequence ID" value="NZ_FONG01000008.1"/>
</dbReference>
<organism evidence="1 2">
    <name type="scientific">Actinacidiphila alni</name>
    <dbReference type="NCBI Taxonomy" id="380248"/>
    <lineage>
        <taxon>Bacteria</taxon>
        <taxon>Bacillati</taxon>
        <taxon>Actinomycetota</taxon>
        <taxon>Actinomycetes</taxon>
        <taxon>Kitasatosporales</taxon>
        <taxon>Streptomycetaceae</taxon>
        <taxon>Actinacidiphila</taxon>
    </lineage>
</organism>
<accession>A0A1I2G0W0</accession>
<dbReference type="Proteomes" id="UP000199323">
    <property type="component" value="Unassembled WGS sequence"/>
</dbReference>
<sequence>MALKFLGIISNTPVDESPTIWLDDTTGDLIIQSYKADEATVLQAQEVGSIPGHSTAIPPHETMIRLPAEMLQYIPRPDGDDSATPST</sequence>
<proteinExistence type="predicted"/>
<protein>
    <submittedName>
        <fullName evidence="1">Uncharacterized protein</fullName>
    </submittedName>
</protein>